<dbReference type="EMBL" id="KK114017">
    <property type="protein sequence ID" value="KFM61541.1"/>
    <property type="molecule type" value="Genomic_DNA"/>
</dbReference>
<name>A0A087T8V2_STEMI</name>
<feature type="region of interest" description="Disordered" evidence="3">
    <location>
        <begin position="346"/>
        <end position="385"/>
    </location>
</feature>
<dbReference type="AlphaFoldDB" id="A0A087T8V2"/>
<feature type="compositionally biased region" description="Polar residues" evidence="3">
    <location>
        <begin position="110"/>
        <end position="124"/>
    </location>
</feature>
<proteinExistence type="predicted"/>
<accession>A0A087T8V2</accession>
<protein>
    <submittedName>
        <fullName evidence="5">NFATC2-interacting protein</fullName>
    </submittedName>
</protein>
<feature type="compositionally biased region" description="Acidic residues" evidence="3">
    <location>
        <begin position="41"/>
        <end position="56"/>
    </location>
</feature>
<evidence type="ECO:0000256" key="1">
    <source>
        <dbReference type="ARBA" id="ARBA00004123"/>
    </source>
</evidence>
<feature type="compositionally biased region" description="Polar residues" evidence="3">
    <location>
        <begin position="368"/>
        <end position="385"/>
    </location>
</feature>
<dbReference type="InterPro" id="IPR029071">
    <property type="entry name" value="Ubiquitin-like_domsf"/>
</dbReference>
<dbReference type="PANTHER" id="PTHR47187:SF1">
    <property type="entry name" value="NFATC2-INTERACTING PROTEIN"/>
    <property type="match status" value="1"/>
</dbReference>
<evidence type="ECO:0000256" key="3">
    <source>
        <dbReference type="SAM" id="MobiDB-lite"/>
    </source>
</evidence>
<organism evidence="5 6">
    <name type="scientific">Stegodyphus mimosarum</name>
    <name type="common">African social velvet spider</name>
    <dbReference type="NCBI Taxonomy" id="407821"/>
    <lineage>
        <taxon>Eukaryota</taxon>
        <taxon>Metazoa</taxon>
        <taxon>Ecdysozoa</taxon>
        <taxon>Arthropoda</taxon>
        <taxon>Chelicerata</taxon>
        <taxon>Arachnida</taxon>
        <taxon>Araneae</taxon>
        <taxon>Araneomorphae</taxon>
        <taxon>Entelegynae</taxon>
        <taxon>Eresoidea</taxon>
        <taxon>Eresidae</taxon>
        <taxon>Stegodyphus</taxon>
    </lineage>
</organism>
<sequence>MDSEDDDILPEARVFCNRAEEVLKARDEEYAKLCMKMEEEDAKPDVTELDIPDETDKEMLPKLTRKRKGGRMKSQEKDVAVVIDSLEPETNRRTRHTKRPKKTRNHKKSQMQWFSETTPSSPQNSLRITITRRLKTTKPVDDLHIENVLDKSNSDIQPVDVDDLDDIICDDDDDEEDYQRDLLLKVRYISEISKIKVKEKEKFASIFERVANLFNLKASEILLCLNDRNILVDDTPRSLNLGILDIIDCIPYKPQAGKEVADNLNRIHIRIQASDGKKTDMHVHKLEKMQDFMERYAEKFGTAVKNLIFEFDGEKINGSSTPGDLEIEDGSCIDVKIISDDDNIQTRAKGRKSPRKNASSGRTRRTVPSRSSARSRGISPTSSNSVPVIDIETEILPSEMLQIVELD</sequence>
<dbReference type="OrthoDB" id="442921at2759"/>
<evidence type="ECO:0000256" key="2">
    <source>
        <dbReference type="ARBA" id="ARBA00023242"/>
    </source>
</evidence>
<feature type="domain" description="Ubiquitin-like" evidence="4">
    <location>
        <begin position="267"/>
        <end position="335"/>
    </location>
</feature>
<evidence type="ECO:0000313" key="6">
    <source>
        <dbReference type="Proteomes" id="UP000054359"/>
    </source>
</evidence>
<dbReference type="OMA" id="AHMFKEV"/>
<dbReference type="InterPro" id="IPR022617">
    <property type="entry name" value="Rad60/SUMO-like_dom"/>
</dbReference>
<evidence type="ECO:0000259" key="4">
    <source>
        <dbReference type="PROSITE" id="PS50053"/>
    </source>
</evidence>
<dbReference type="GO" id="GO:0005634">
    <property type="term" value="C:nucleus"/>
    <property type="evidence" value="ECO:0007669"/>
    <property type="project" value="UniProtKB-SubCell"/>
</dbReference>
<reference evidence="5 6" key="1">
    <citation type="submission" date="2013-11" db="EMBL/GenBank/DDBJ databases">
        <title>Genome sequencing of Stegodyphus mimosarum.</title>
        <authorList>
            <person name="Bechsgaard J."/>
        </authorList>
    </citation>
    <scope>NUCLEOTIDE SEQUENCE [LARGE SCALE GENOMIC DNA]</scope>
</reference>
<dbReference type="InterPro" id="IPR000626">
    <property type="entry name" value="Ubiquitin-like_dom"/>
</dbReference>
<evidence type="ECO:0000313" key="5">
    <source>
        <dbReference type="EMBL" id="KFM61541.1"/>
    </source>
</evidence>
<feature type="compositionally biased region" description="Basic residues" evidence="3">
    <location>
        <begin position="93"/>
        <end position="109"/>
    </location>
</feature>
<dbReference type="InterPro" id="IPR052324">
    <property type="entry name" value="NFATC2-Int_DNA_Repair"/>
</dbReference>
<dbReference type="PANTHER" id="PTHR47187">
    <property type="entry name" value="NFATC2-INTERACTING PROTEIN"/>
    <property type="match status" value="1"/>
</dbReference>
<dbReference type="Pfam" id="PF11976">
    <property type="entry name" value="Rad60-SLD"/>
    <property type="match status" value="1"/>
</dbReference>
<dbReference type="STRING" id="407821.A0A087T8V2"/>
<dbReference type="Proteomes" id="UP000054359">
    <property type="component" value="Unassembled WGS sequence"/>
</dbReference>
<feature type="non-terminal residue" evidence="5">
    <location>
        <position position="407"/>
    </location>
</feature>
<dbReference type="Gene3D" id="3.10.20.90">
    <property type="entry name" value="Phosphatidylinositol 3-kinase Catalytic Subunit, Chain A, domain 1"/>
    <property type="match status" value="2"/>
</dbReference>
<keyword evidence="6" id="KW-1185">Reference proteome</keyword>
<dbReference type="GO" id="GO:0045944">
    <property type="term" value="P:positive regulation of transcription by RNA polymerase II"/>
    <property type="evidence" value="ECO:0007669"/>
    <property type="project" value="TreeGrafter"/>
</dbReference>
<dbReference type="SUPFAM" id="SSF54236">
    <property type="entry name" value="Ubiquitin-like"/>
    <property type="match status" value="2"/>
</dbReference>
<dbReference type="CDD" id="cd01763">
    <property type="entry name" value="Ubl_SUMO_like"/>
    <property type="match status" value="1"/>
</dbReference>
<comment type="subcellular location">
    <subcellularLocation>
        <location evidence="1">Nucleus</location>
    </subcellularLocation>
</comment>
<dbReference type="PROSITE" id="PS50053">
    <property type="entry name" value="UBIQUITIN_2"/>
    <property type="match status" value="1"/>
</dbReference>
<gene>
    <name evidence="5" type="ORF">X975_15309</name>
</gene>
<feature type="region of interest" description="Disordered" evidence="3">
    <location>
        <begin position="41"/>
        <end position="124"/>
    </location>
</feature>
<dbReference type="CDD" id="cd17078">
    <property type="entry name" value="Ubl_SLD1_NFATC2ip"/>
    <property type="match status" value="1"/>
</dbReference>
<keyword evidence="2" id="KW-0539">Nucleus</keyword>